<keyword evidence="1 2" id="KW-0238">DNA-binding</keyword>
<comment type="function">
    <text evidence="2">Binds to DNA and alters its conformation. May be involved in regulation of gene expression, nucleoid organization and DNA protection.</text>
</comment>
<dbReference type="Gene3D" id="3.30.1310.10">
    <property type="entry name" value="Nucleoid-associated protein YbaB-like domain"/>
    <property type="match status" value="1"/>
</dbReference>
<evidence type="ECO:0000256" key="1">
    <source>
        <dbReference type="ARBA" id="ARBA00023125"/>
    </source>
</evidence>
<dbReference type="HAMAP" id="MF_00274">
    <property type="entry name" value="DNA_YbaB_EbfC"/>
    <property type="match status" value="1"/>
</dbReference>
<reference evidence="4" key="1">
    <citation type="submission" date="2019-08" db="EMBL/GenBank/DDBJ databases">
        <title>Limnoglobus roseus gen. nov., sp. nov., a novel freshwater planctomycete with a giant genome from the family Gemmataceae.</title>
        <authorList>
            <person name="Kulichevskaya I.S."/>
            <person name="Naumoff D.G."/>
            <person name="Miroshnikov K."/>
            <person name="Ivanova A."/>
            <person name="Philippov D.A."/>
            <person name="Hakobyan A."/>
            <person name="Rijpstra I.C."/>
            <person name="Sinninghe Damste J.S."/>
            <person name="Liesack W."/>
            <person name="Dedysh S.N."/>
        </authorList>
    </citation>
    <scope>NUCLEOTIDE SEQUENCE [LARGE SCALE GENOMIC DNA]</scope>
    <source>
        <strain evidence="4">PX52</strain>
    </source>
</reference>
<dbReference type="GO" id="GO:0043590">
    <property type="term" value="C:bacterial nucleoid"/>
    <property type="evidence" value="ECO:0007669"/>
    <property type="project" value="UniProtKB-UniRule"/>
</dbReference>
<dbReference type="SUPFAM" id="SSF82607">
    <property type="entry name" value="YbaB-like"/>
    <property type="match status" value="1"/>
</dbReference>
<gene>
    <name evidence="3" type="ORF">PX52LOC_02127</name>
</gene>
<accession>A0A5C1ABN9</accession>
<dbReference type="KEGG" id="lrs:PX52LOC_02127"/>
<organism evidence="3 4">
    <name type="scientific">Limnoglobus roseus</name>
    <dbReference type="NCBI Taxonomy" id="2598579"/>
    <lineage>
        <taxon>Bacteria</taxon>
        <taxon>Pseudomonadati</taxon>
        <taxon>Planctomycetota</taxon>
        <taxon>Planctomycetia</taxon>
        <taxon>Gemmatales</taxon>
        <taxon>Gemmataceae</taxon>
        <taxon>Limnoglobus</taxon>
    </lineage>
</organism>
<evidence type="ECO:0000313" key="3">
    <source>
        <dbReference type="EMBL" id="QEL15212.1"/>
    </source>
</evidence>
<comment type="similarity">
    <text evidence="2">Belongs to the YbaB/EbfC family.</text>
</comment>
<dbReference type="Pfam" id="PF02575">
    <property type="entry name" value="YbaB_DNA_bd"/>
    <property type="match status" value="1"/>
</dbReference>
<proteinExistence type="inferred from homology"/>
<evidence type="ECO:0000313" key="4">
    <source>
        <dbReference type="Proteomes" id="UP000324974"/>
    </source>
</evidence>
<dbReference type="InterPro" id="IPR036894">
    <property type="entry name" value="YbaB-like_sf"/>
</dbReference>
<dbReference type="PANTHER" id="PTHR33449:SF1">
    <property type="entry name" value="NUCLEOID-ASSOCIATED PROTEIN YBAB"/>
    <property type="match status" value="1"/>
</dbReference>
<keyword evidence="2" id="KW-0963">Cytoplasm</keyword>
<dbReference type="NCBIfam" id="TIGR00103">
    <property type="entry name" value="DNA_YbaB_EbfC"/>
    <property type="match status" value="1"/>
</dbReference>
<dbReference type="OrthoDB" id="288497at2"/>
<dbReference type="InterPro" id="IPR004401">
    <property type="entry name" value="YbaB/EbfC"/>
</dbReference>
<protein>
    <recommendedName>
        <fullName evidence="2">Nucleoid-associated protein PX52LOC_02127</fullName>
    </recommendedName>
</protein>
<dbReference type="RefSeq" id="WP_149110043.1">
    <property type="nucleotide sequence ID" value="NZ_CP042425.1"/>
</dbReference>
<dbReference type="AlphaFoldDB" id="A0A5C1ABN9"/>
<dbReference type="Proteomes" id="UP000324974">
    <property type="component" value="Chromosome"/>
</dbReference>
<comment type="subunit">
    <text evidence="2">Homodimer.</text>
</comment>
<dbReference type="PIRSF" id="PIRSF004555">
    <property type="entry name" value="UCP004555"/>
    <property type="match status" value="1"/>
</dbReference>
<dbReference type="PANTHER" id="PTHR33449">
    <property type="entry name" value="NUCLEOID-ASSOCIATED PROTEIN YBAB"/>
    <property type="match status" value="1"/>
</dbReference>
<keyword evidence="4" id="KW-1185">Reference proteome</keyword>
<evidence type="ECO:0000256" key="2">
    <source>
        <dbReference type="HAMAP-Rule" id="MF_00274"/>
    </source>
</evidence>
<sequence>MFQGLGSIMSLLGNKGKLQEEMQKFQESVGKITAEATAGGGYVTAKVNGRMELLGIRISEEAQKLGDREMLEDLIVAAVNAAMGKAREQVAAETNKVAAAMGLPPGMLGNLGGLG</sequence>
<dbReference type="GO" id="GO:0003677">
    <property type="term" value="F:DNA binding"/>
    <property type="evidence" value="ECO:0007669"/>
    <property type="project" value="UniProtKB-UniRule"/>
</dbReference>
<name>A0A5C1ABN9_9BACT</name>
<comment type="subcellular location">
    <subcellularLocation>
        <location evidence="2">Cytoplasm</location>
        <location evidence="2">Nucleoid</location>
    </subcellularLocation>
</comment>
<dbReference type="EMBL" id="CP042425">
    <property type="protein sequence ID" value="QEL15212.1"/>
    <property type="molecule type" value="Genomic_DNA"/>
</dbReference>
<dbReference type="GO" id="GO:0005829">
    <property type="term" value="C:cytosol"/>
    <property type="evidence" value="ECO:0007669"/>
    <property type="project" value="TreeGrafter"/>
</dbReference>